<feature type="coiled-coil region" evidence="1">
    <location>
        <begin position="166"/>
        <end position="224"/>
    </location>
</feature>
<feature type="coiled-coil region" evidence="1">
    <location>
        <begin position="104"/>
        <end position="131"/>
    </location>
</feature>
<dbReference type="GeneID" id="94289383"/>
<evidence type="ECO:0000313" key="3">
    <source>
        <dbReference type="Proteomes" id="UP000674318"/>
    </source>
</evidence>
<dbReference type="AlphaFoldDB" id="A0A836LH94"/>
<dbReference type="OrthoDB" id="271694at2759"/>
<organism evidence="2 3">
    <name type="scientific">Porcisia hertigi</name>
    <dbReference type="NCBI Taxonomy" id="2761500"/>
    <lineage>
        <taxon>Eukaryota</taxon>
        <taxon>Discoba</taxon>
        <taxon>Euglenozoa</taxon>
        <taxon>Kinetoplastea</taxon>
        <taxon>Metakinetoplastina</taxon>
        <taxon>Trypanosomatida</taxon>
        <taxon>Trypanosomatidae</taxon>
        <taxon>Leishmaniinae</taxon>
        <taxon>Porcisia</taxon>
    </lineage>
</organism>
<keyword evidence="1" id="KW-0175">Coiled coil</keyword>
<reference evidence="2 3" key="1">
    <citation type="submission" date="2021-02" db="EMBL/GenBank/DDBJ databases">
        <title>Porcisia hertigi Genome sequencing and assembly.</title>
        <authorList>
            <person name="Almutairi H."/>
            <person name="Gatherer D."/>
        </authorList>
    </citation>
    <scope>NUCLEOTIDE SEQUENCE [LARGE SCALE GENOMIC DNA]</scope>
    <source>
        <strain evidence="2 3">C119</strain>
    </source>
</reference>
<proteinExistence type="predicted"/>
<evidence type="ECO:0000256" key="1">
    <source>
        <dbReference type="SAM" id="Coils"/>
    </source>
</evidence>
<keyword evidence="3" id="KW-1185">Reference proteome</keyword>
<comment type="caution">
    <text evidence="2">The sequence shown here is derived from an EMBL/GenBank/DDBJ whole genome shotgun (WGS) entry which is preliminary data.</text>
</comment>
<evidence type="ECO:0000313" key="2">
    <source>
        <dbReference type="EMBL" id="KAG5501473.1"/>
    </source>
</evidence>
<dbReference type="Proteomes" id="UP000674318">
    <property type="component" value="Unassembled WGS sequence"/>
</dbReference>
<dbReference type="KEGG" id="phet:94289383"/>
<dbReference type="EMBL" id="JAFJZO010000027">
    <property type="protein sequence ID" value="KAG5501473.1"/>
    <property type="molecule type" value="Genomic_DNA"/>
</dbReference>
<sequence length="414" mass="46636">MSSASVYEMSRQLVLLDNQAKAIRSEVEFLRATKRSLEVSAANETKMLEVRESMGSTNNSMPRRSRALTQSEGTAGGSIIELPRDFLDDLSQKCGEVGASVRAHNELRRDKKLLQDALALAEERAHEAEQEYVYAAEIAGLDEKGTSRSAAGSKKKNAYDSALKSTAEAYRQRENARVQLEDQSRELLRLAAVLQETTDADSQRAEAVEALAERKAKLAALRHECDVIARATARRDQIAEKGQHGLTSEDYIRHSNFDRQVALHGLHKEDNLIKQNDLAIRYRAMQISKIQTRLELIGDAVIGDGMEGEERVDAEIVEELAKEINHLYDSHLLANIRMDSIDCDIEKMVWRAGALQHARDSAVVEMKRFYRDHQRYLDKLQKTLDKERISNGRTATKLQDEIDALHMSSARKAH</sequence>
<dbReference type="RefSeq" id="XP_067756096.1">
    <property type="nucleotide sequence ID" value="XM_067899306.1"/>
</dbReference>
<accession>A0A836LH94</accession>
<gene>
    <name evidence="2" type="ORF">JKF63_03302</name>
</gene>
<protein>
    <submittedName>
        <fullName evidence="2">Uncharacterized protein</fullName>
    </submittedName>
</protein>
<name>A0A836LH94_9TRYP</name>